<evidence type="ECO:0000256" key="1">
    <source>
        <dbReference type="ARBA" id="ARBA00006180"/>
    </source>
</evidence>
<organism evidence="4 5">
    <name type="scientific">Arabidopsis thaliana</name>
    <name type="common">Mouse-ear cress</name>
    <dbReference type="NCBI Taxonomy" id="3702"/>
    <lineage>
        <taxon>Eukaryota</taxon>
        <taxon>Viridiplantae</taxon>
        <taxon>Streptophyta</taxon>
        <taxon>Embryophyta</taxon>
        <taxon>Tracheophyta</taxon>
        <taxon>Spermatophyta</taxon>
        <taxon>Magnoliopsida</taxon>
        <taxon>eudicotyledons</taxon>
        <taxon>Gunneridae</taxon>
        <taxon>Pentapetalae</taxon>
        <taxon>rosids</taxon>
        <taxon>malvids</taxon>
        <taxon>Brassicales</taxon>
        <taxon>Brassicaceae</taxon>
        <taxon>Camelineae</taxon>
        <taxon>Arabidopsis</taxon>
    </lineage>
</organism>
<accession>A0A178WMU8</accession>
<evidence type="ECO:0008006" key="6">
    <source>
        <dbReference type="Google" id="ProtNLM"/>
    </source>
</evidence>
<feature type="region of interest" description="Disordered" evidence="3">
    <location>
        <begin position="625"/>
        <end position="656"/>
    </location>
</feature>
<dbReference type="AlphaFoldDB" id="A0A178WMU8"/>
<sequence length="816" mass="91069">MFWKLTSLSASSPVEIILDKENFTLEELLDEEEIIQECKALNSRLINFLRDKAQVEQLLRYIVEEPPQDADSKRAFKFPFISCEIFTCEIDVILKTLVEDEELMNLLFSFLEPNRPHSALLAGYFSKVVICLMIRKTAALMNYVKGHQNVFCQLVDLIGITSIMEVLVRLVGADDQVYPNFLDVMQWLADSNLLEMIVDKLKPSSPPEVQANAAETLCAISRNAPSALATQLSSPGYVAKIFGHALEDSHSKSGLVHSLSVCTSLLDPRRSAVSSSMFNSYRGQHMFESPVPVSPETIGAMLPKLNDLLMLLTVASDSTVLPTTYGELRPPLGKHRLKIVEFIAVLLKTGSEAAQKELVSSGTIKRTLDLFFEYPYNNALHHQVESIILSCLENKSDLMVNHILRDCDLIGKFLLSDRDSNLLGDSQPTVAASGKKKPRVGYVGHITRISNKIGQLSNSNGQIKAYLQENSEWNEWQGSVLQDRNTVENVNRWGCGRPTTLQDRTRDSDEEDRDYDVAALANNLSQAFRYKIYGNDDNEEDHNALDRDDDSLLLKIGMCLYTIQDVYFDDESAEVVISSLRLGDDQGSLFTNSNWFTFQDDRFGSTPSDTAGSNTIDVELNKTYNANTSSSDDDEVVVGEEDDDLTGNPKDNALNTTETNFQMESPLDFFDFNTSEKAEEAFAEQPPEWVGWGEPSDMQASGTGLNPFIDDDDDDDSKHIMNLDIPMAEVKSESMIPNGSERSLFEKDVEFVGVEPEGAEKAMEQAMKEGIVGEAGVMKKNKEMAEDSKPEESSGGVKEFNDNNYWKVDQEVGVLE</sequence>
<comment type="similarity">
    <text evidence="1">Belongs to the SAPS family.</text>
</comment>
<dbReference type="PANTHER" id="PTHR12634">
    <property type="entry name" value="SIT4 YEAST -ASSOCIATING PROTEIN-RELATED"/>
    <property type="match status" value="1"/>
</dbReference>
<protein>
    <recommendedName>
        <fullName evidence="6">SIT4 phosphatase-associated family protein</fullName>
    </recommendedName>
</protein>
<dbReference type="GO" id="GO:0019903">
    <property type="term" value="F:protein phosphatase binding"/>
    <property type="evidence" value="ECO:0007669"/>
    <property type="project" value="InterPro"/>
</dbReference>
<dbReference type="ExpressionAtlas" id="A0A178WMU8">
    <property type="expression patterns" value="baseline and differential"/>
</dbReference>
<comment type="caution">
    <text evidence="4">The sequence shown here is derived from an EMBL/GenBank/DDBJ whole genome shotgun (WGS) entry which is preliminary data.</text>
</comment>
<feature type="compositionally biased region" description="Acidic residues" evidence="3">
    <location>
        <begin position="631"/>
        <end position="645"/>
    </location>
</feature>
<evidence type="ECO:0000256" key="3">
    <source>
        <dbReference type="SAM" id="MobiDB-lite"/>
    </source>
</evidence>
<dbReference type="Pfam" id="PF04499">
    <property type="entry name" value="SAPS"/>
    <property type="match status" value="1"/>
</dbReference>
<dbReference type="SUPFAM" id="SSF48371">
    <property type="entry name" value="ARM repeat"/>
    <property type="match status" value="1"/>
</dbReference>
<gene>
    <name evidence="4" type="ordered locus">AXX17_At1g07730</name>
</gene>
<reference evidence="5" key="1">
    <citation type="journal article" date="2016" name="Proc. Natl. Acad. Sci. U.S.A.">
        <title>Chromosome-level assembly of Arabidopsis thaliana Ler reveals the extent of translocation and inversion polymorphisms.</title>
        <authorList>
            <person name="Zapata L."/>
            <person name="Ding J."/>
            <person name="Willing E.M."/>
            <person name="Hartwig B."/>
            <person name="Bezdan D."/>
            <person name="Jiao W.B."/>
            <person name="Patel V."/>
            <person name="Velikkakam James G."/>
            <person name="Koornneef M."/>
            <person name="Ossowski S."/>
            <person name="Schneeberger K."/>
        </authorList>
    </citation>
    <scope>NUCLEOTIDE SEQUENCE [LARGE SCALE GENOMIC DNA]</scope>
    <source>
        <strain evidence="5">cv. Landsberg erecta</strain>
    </source>
</reference>
<feature type="region of interest" description="Disordered" evidence="3">
    <location>
        <begin position="780"/>
        <end position="802"/>
    </location>
</feature>
<evidence type="ECO:0000256" key="2">
    <source>
        <dbReference type="ARBA" id="ARBA00023306"/>
    </source>
</evidence>
<proteinExistence type="inferred from homology"/>
<evidence type="ECO:0000313" key="4">
    <source>
        <dbReference type="EMBL" id="OAP18843.1"/>
    </source>
</evidence>
<dbReference type="PANTHER" id="PTHR12634:SF8">
    <property type="entry name" value="FIERY MOUNTAIN, ISOFORM D"/>
    <property type="match status" value="1"/>
</dbReference>
<dbReference type="InterPro" id="IPR016024">
    <property type="entry name" value="ARM-type_fold"/>
</dbReference>
<feature type="compositionally biased region" description="Basic and acidic residues" evidence="3">
    <location>
        <begin position="780"/>
        <end position="792"/>
    </location>
</feature>
<name>A0A178WMU8_ARATH</name>
<keyword evidence="2" id="KW-0131">Cell cycle</keyword>
<dbReference type="InterPro" id="IPR007587">
    <property type="entry name" value="SAPS"/>
</dbReference>
<dbReference type="Proteomes" id="UP000078284">
    <property type="component" value="Chromosome 1"/>
</dbReference>
<dbReference type="EMBL" id="LUHQ01000001">
    <property type="protein sequence ID" value="OAP18843.1"/>
    <property type="molecule type" value="Genomic_DNA"/>
</dbReference>
<evidence type="ECO:0000313" key="5">
    <source>
        <dbReference type="Proteomes" id="UP000078284"/>
    </source>
</evidence>